<gene>
    <name evidence="1" type="ORF">SDC9_133595</name>
</gene>
<protein>
    <submittedName>
        <fullName evidence="1">Uncharacterized protein</fullName>
    </submittedName>
</protein>
<accession>A0A645DAQ3</accession>
<proteinExistence type="predicted"/>
<reference evidence="1" key="1">
    <citation type="submission" date="2019-08" db="EMBL/GenBank/DDBJ databases">
        <authorList>
            <person name="Kucharzyk K."/>
            <person name="Murdoch R.W."/>
            <person name="Higgins S."/>
            <person name="Loffler F."/>
        </authorList>
    </citation>
    <scope>NUCLEOTIDE SEQUENCE</scope>
</reference>
<name>A0A645DAQ3_9ZZZZ</name>
<evidence type="ECO:0000313" key="1">
    <source>
        <dbReference type="EMBL" id="MPM86506.1"/>
    </source>
</evidence>
<dbReference type="AlphaFoldDB" id="A0A645DAQ3"/>
<dbReference type="EMBL" id="VSSQ01034531">
    <property type="protein sequence ID" value="MPM86506.1"/>
    <property type="molecule type" value="Genomic_DNA"/>
</dbReference>
<organism evidence="1">
    <name type="scientific">bioreactor metagenome</name>
    <dbReference type="NCBI Taxonomy" id="1076179"/>
    <lineage>
        <taxon>unclassified sequences</taxon>
        <taxon>metagenomes</taxon>
        <taxon>ecological metagenomes</taxon>
    </lineage>
</organism>
<sequence length="71" mass="7522">MTVAPAPTAMAEIESLKRDISASEKRAPKSAGSNKSSISLNLLNASQRTIIINNIAIDIVTHVSAFICRAL</sequence>
<comment type="caution">
    <text evidence="1">The sequence shown here is derived from an EMBL/GenBank/DDBJ whole genome shotgun (WGS) entry which is preliminary data.</text>
</comment>